<name>A0AAD7T6R4_9TELE</name>
<comment type="caution">
    <text evidence="2">The sequence shown here is derived from an EMBL/GenBank/DDBJ whole genome shotgun (WGS) entry which is preliminary data.</text>
</comment>
<feature type="region of interest" description="Disordered" evidence="1">
    <location>
        <begin position="121"/>
        <end position="263"/>
    </location>
</feature>
<evidence type="ECO:0000256" key="1">
    <source>
        <dbReference type="SAM" id="MobiDB-lite"/>
    </source>
</evidence>
<evidence type="ECO:0000313" key="2">
    <source>
        <dbReference type="EMBL" id="KAJ8415414.1"/>
    </source>
</evidence>
<evidence type="ECO:0000313" key="3">
    <source>
        <dbReference type="Proteomes" id="UP001221898"/>
    </source>
</evidence>
<reference evidence="2" key="1">
    <citation type="journal article" date="2023" name="Science">
        <title>Genome structures resolve the early diversification of teleost fishes.</title>
        <authorList>
            <person name="Parey E."/>
            <person name="Louis A."/>
            <person name="Montfort J."/>
            <person name="Bouchez O."/>
            <person name="Roques C."/>
            <person name="Iampietro C."/>
            <person name="Lluch J."/>
            <person name="Castinel A."/>
            <person name="Donnadieu C."/>
            <person name="Desvignes T."/>
            <person name="Floi Bucao C."/>
            <person name="Jouanno E."/>
            <person name="Wen M."/>
            <person name="Mejri S."/>
            <person name="Dirks R."/>
            <person name="Jansen H."/>
            <person name="Henkel C."/>
            <person name="Chen W.J."/>
            <person name="Zahm M."/>
            <person name="Cabau C."/>
            <person name="Klopp C."/>
            <person name="Thompson A.W."/>
            <person name="Robinson-Rechavi M."/>
            <person name="Braasch I."/>
            <person name="Lecointre G."/>
            <person name="Bobe J."/>
            <person name="Postlethwait J.H."/>
            <person name="Berthelot C."/>
            <person name="Roest Crollius H."/>
            <person name="Guiguen Y."/>
        </authorList>
    </citation>
    <scope>NUCLEOTIDE SEQUENCE</scope>
    <source>
        <strain evidence="2">NC1722</strain>
    </source>
</reference>
<feature type="compositionally biased region" description="Pro residues" evidence="1">
    <location>
        <begin position="277"/>
        <end position="287"/>
    </location>
</feature>
<sequence>MPILLHSPSPDPLLRCGGPFKGEEMADTELKVGIVEAGQEWSSDGSAAPALTPPLTPQNKLPLDFSQVTPYQLGISTQSFIPSSQGKDKSRLYQLKVKRRSTVGARGSPETNSLIRFIAQQRQKTPTSTPQPLRGSHFFPREASTLKQKWPPSRTCWKRRRIQTQQNEKRLMGAPLRSGRRTQVPGVACFLPRPPPSRGHARVPSARTGRRPGRPRSTSAPQSSAHVWPSGTAAGAESRTDGGETGGKRKAQSRRTQSLRDRRAGVLAAISVAECHPNPPPLHPHTPPSCKATADLGHIT</sequence>
<feature type="compositionally biased region" description="Polar residues" evidence="1">
    <location>
        <begin position="121"/>
        <end position="131"/>
    </location>
</feature>
<gene>
    <name evidence="2" type="ORF">AAFF_G00423940</name>
</gene>
<feature type="region of interest" description="Disordered" evidence="1">
    <location>
        <begin position="275"/>
        <end position="300"/>
    </location>
</feature>
<protein>
    <submittedName>
        <fullName evidence="2">Uncharacterized protein</fullName>
    </submittedName>
</protein>
<dbReference type="EMBL" id="JAINUG010000009">
    <property type="protein sequence ID" value="KAJ8415414.1"/>
    <property type="molecule type" value="Genomic_DNA"/>
</dbReference>
<accession>A0AAD7T6R4</accession>
<organism evidence="2 3">
    <name type="scientific">Aldrovandia affinis</name>
    <dbReference type="NCBI Taxonomy" id="143900"/>
    <lineage>
        <taxon>Eukaryota</taxon>
        <taxon>Metazoa</taxon>
        <taxon>Chordata</taxon>
        <taxon>Craniata</taxon>
        <taxon>Vertebrata</taxon>
        <taxon>Euteleostomi</taxon>
        <taxon>Actinopterygii</taxon>
        <taxon>Neopterygii</taxon>
        <taxon>Teleostei</taxon>
        <taxon>Notacanthiformes</taxon>
        <taxon>Halosauridae</taxon>
        <taxon>Aldrovandia</taxon>
    </lineage>
</organism>
<dbReference type="AlphaFoldDB" id="A0AAD7T6R4"/>
<keyword evidence="3" id="KW-1185">Reference proteome</keyword>
<dbReference type="Proteomes" id="UP001221898">
    <property type="component" value="Unassembled WGS sequence"/>
</dbReference>
<proteinExistence type="predicted"/>